<keyword evidence="3 5" id="KW-0288">FMN</keyword>
<evidence type="ECO:0000256" key="5">
    <source>
        <dbReference type="HAMAP-Rule" id="MF_01629"/>
    </source>
</evidence>
<comment type="subunit">
    <text evidence="5">Homodimer.</text>
</comment>
<evidence type="ECO:0000259" key="9">
    <source>
        <dbReference type="Pfam" id="PF01243"/>
    </source>
</evidence>
<dbReference type="InterPro" id="IPR000659">
    <property type="entry name" value="Pyridox_Oxase"/>
</dbReference>
<dbReference type="PIRSF" id="PIRSF000190">
    <property type="entry name" value="Pyd_amn-ph_oxd"/>
    <property type="match status" value="1"/>
</dbReference>
<comment type="cofactor">
    <cofactor evidence="5 7">
        <name>FMN</name>
        <dbReference type="ChEBI" id="CHEBI:58210"/>
    </cofactor>
    <text evidence="5 7">Binds 1 FMN per subunit.</text>
</comment>
<feature type="binding site" evidence="5 7">
    <location>
        <position position="86"/>
    </location>
    <ligand>
        <name>FMN</name>
        <dbReference type="ChEBI" id="CHEBI:58210"/>
    </ligand>
</feature>
<dbReference type="GO" id="GO:0010181">
    <property type="term" value="F:FMN binding"/>
    <property type="evidence" value="ECO:0007669"/>
    <property type="project" value="UniProtKB-UniRule"/>
</dbReference>
<evidence type="ECO:0000256" key="8">
    <source>
        <dbReference type="SAM" id="Coils"/>
    </source>
</evidence>
<comment type="catalytic activity">
    <reaction evidence="5">
        <text>pyridoxamine 5'-phosphate + O2 + H2O = pyridoxal 5'-phosphate + H2O2 + NH4(+)</text>
        <dbReference type="Rhea" id="RHEA:15817"/>
        <dbReference type="ChEBI" id="CHEBI:15377"/>
        <dbReference type="ChEBI" id="CHEBI:15379"/>
        <dbReference type="ChEBI" id="CHEBI:16240"/>
        <dbReference type="ChEBI" id="CHEBI:28938"/>
        <dbReference type="ChEBI" id="CHEBI:58451"/>
        <dbReference type="ChEBI" id="CHEBI:597326"/>
        <dbReference type="EC" id="1.4.3.5"/>
    </reaction>
</comment>
<evidence type="ECO:0000256" key="7">
    <source>
        <dbReference type="PIRSR" id="PIRSR000190-2"/>
    </source>
</evidence>
<feature type="binding site" evidence="5 7">
    <location>
        <position position="199"/>
    </location>
    <ligand>
        <name>FMN</name>
        <dbReference type="ChEBI" id="CHEBI:58210"/>
    </ligand>
</feature>
<keyword evidence="5" id="KW-0664">Pyridoxine biosynthesis</keyword>
<evidence type="ECO:0000313" key="11">
    <source>
        <dbReference type="EMBL" id="ASY24277.1"/>
    </source>
</evidence>
<feature type="coiled-coil region" evidence="8">
    <location>
        <begin position="143"/>
        <end position="170"/>
    </location>
</feature>
<keyword evidence="2 5" id="KW-0285">Flavoprotein</keyword>
<keyword evidence="12" id="KW-1185">Reference proteome</keyword>
<keyword evidence="4 5" id="KW-0560">Oxidoreductase</keyword>
<dbReference type="InterPro" id="IPR019740">
    <property type="entry name" value="Pyridox_Oxase_CS"/>
</dbReference>
<evidence type="ECO:0000256" key="3">
    <source>
        <dbReference type="ARBA" id="ARBA00022643"/>
    </source>
</evidence>
<dbReference type="InterPro" id="IPR019576">
    <property type="entry name" value="Pyridoxamine_oxidase_dimer_C"/>
</dbReference>
<accession>A0A249L5I6</accession>
<feature type="binding site" evidence="5 7">
    <location>
        <position position="85"/>
    </location>
    <ligand>
        <name>FMN</name>
        <dbReference type="ChEBI" id="CHEBI:58210"/>
    </ligand>
</feature>
<dbReference type="GO" id="GO:0008615">
    <property type="term" value="P:pyridoxine biosynthetic process"/>
    <property type="evidence" value="ECO:0007669"/>
    <property type="project" value="UniProtKB-UniRule"/>
</dbReference>
<feature type="binding site" evidence="5 7">
    <location>
        <position position="189"/>
    </location>
    <ligand>
        <name>FMN</name>
        <dbReference type="ChEBI" id="CHEBI:58210"/>
    </ligand>
</feature>
<feature type="binding site" evidence="5 7">
    <location>
        <begin position="64"/>
        <end position="69"/>
    </location>
    <ligand>
        <name>FMN</name>
        <dbReference type="ChEBI" id="CHEBI:58210"/>
    </ligand>
</feature>
<evidence type="ECO:0000313" key="12">
    <source>
        <dbReference type="Proteomes" id="UP000217210"/>
    </source>
</evidence>
<comment type="catalytic activity">
    <reaction evidence="5">
        <text>pyridoxine 5'-phosphate + O2 = pyridoxal 5'-phosphate + H2O2</text>
        <dbReference type="Rhea" id="RHEA:15149"/>
        <dbReference type="ChEBI" id="CHEBI:15379"/>
        <dbReference type="ChEBI" id="CHEBI:16240"/>
        <dbReference type="ChEBI" id="CHEBI:58589"/>
        <dbReference type="ChEBI" id="CHEBI:597326"/>
        <dbReference type="EC" id="1.4.3.5"/>
    </reaction>
</comment>
<dbReference type="AlphaFoldDB" id="A0A249L5I6"/>
<comment type="function">
    <text evidence="5">Catalyzes the oxidation of either pyridoxine 5'-phosphate (PNP) or pyridoxamine 5'-phosphate (PMP) into pyridoxal 5'-phosphate (PLP).</text>
</comment>
<dbReference type="PROSITE" id="PS01064">
    <property type="entry name" value="PYRIDOX_OXIDASE"/>
    <property type="match status" value="1"/>
</dbReference>
<dbReference type="SUPFAM" id="SSF50475">
    <property type="entry name" value="FMN-binding split barrel"/>
    <property type="match status" value="1"/>
</dbReference>
<dbReference type="EMBL" id="CP016779">
    <property type="protein sequence ID" value="ASY24277.1"/>
    <property type="molecule type" value="Genomic_DNA"/>
</dbReference>
<organism evidence="11 12">
    <name type="scientific">Candidatus Nanopelagicus abundans</name>
    <dbReference type="NCBI Taxonomy" id="1884916"/>
    <lineage>
        <taxon>Bacteria</taxon>
        <taxon>Bacillati</taxon>
        <taxon>Actinomycetota</taxon>
        <taxon>Actinomycetes</taxon>
        <taxon>Candidatus Nanopelagicales</taxon>
        <taxon>Candidatus Nanopelagicaceae</taxon>
        <taxon>Candidatus Nanopelagicus</taxon>
    </lineage>
</organism>
<name>A0A249L5I6_9ACTN</name>
<dbReference type="Pfam" id="PF01243">
    <property type="entry name" value="PNPOx_N"/>
    <property type="match status" value="1"/>
</dbReference>
<feature type="domain" description="Pyridoxamine 5'-phosphate oxidase N-terminal" evidence="9">
    <location>
        <begin position="39"/>
        <end position="162"/>
    </location>
</feature>
<feature type="binding site" evidence="5 7">
    <location>
        <position position="108"/>
    </location>
    <ligand>
        <name>FMN</name>
        <dbReference type="ChEBI" id="CHEBI:58210"/>
    </ligand>
</feature>
<feature type="binding site" evidence="5 7">
    <location>
        <begin position="143"/>
        <end position="144"/>
    </location>
    <ligand>
        <name>FMN</name>
        <dbReference type="ChEBI" id="CHEBI:58210"/>
    </ligand>
</feature>
<dbReference type="PANTHER" id="PTHR10851:SF0">
    <property type="entry name" value="PYRIDOXINE-5'-PHOSPHATE OXIDASE"/>
    <property type="match status" value="1"/>
</dbReference>
<comment type="pathway">
    <text evidence="5">Cofactor metabolism; pyridoxal 5'-phosphate salvage; pyridoxal 5'-phosphate from pyridoxamine 5'-phosphate: step 1/1.</text>
</comment>
<evidence type="ECO:0000256" key="6">
    <source>
        <dbReference type="PIRSR" id="PIRSR000190-1"/>
    </source>
</evidence>
<dbReference type="HAMAP" id="MF_01629">
    <property type="entry name" value="PdxH"/>
    <property type="match status" value="1"/>
</dbReference>
<dbReference type="RefSeq" id="WP_095688534.1">
    <property type="nucleotide sequence ID" value="NZ_CP016779.1"/>
</dbReference>
<dbReference type="Pfam" id="PF10590">
    <property type="entry name" value="PNP_phzG_C"/>
    <property type="match status" value="1"/>
</dbReference>
<comment type="pathway">
    <text evidence="5">Cofactor metabolism; pyridoxal 5'-phosphate salvage; pyridoxal 5'-phosphate from pyridoxine 5'-phosphate: step 1/1.</text>
</comment>
<proteinExistence type="inferred from homology"/>
<evidence type="ECO:0000256" key="1">
    <source>
        <dbReference type="ARBA" id="ARBA00007301"/>
    </source>
</evidence>
<feature type="binding site" evidence="5">
    <location>
        <begin position="79"/>
        <end position="80"/>
    </location>
    <ligand>
        <name>FMN</name>
        <dbReference type="ChEBI" id="CHEBI:58210"/>
    </ligand>
</feature>
<protein>
    <recommendedName>
        <fullName evidence="5">Pyridoxine/pyridoxamine 5'-phosphate oxidase</fullName>
        <ecNumber evidence="5">1.4.3.5</ecNumber>
    </recommendedName>
    <alternativeName>
        <fullName evidence="5">PNP/PMP oxidase</fullName>
        <shortName evidence="5">PNPOx</shortName>
    </alternativeName>
    <alternativeName>
        <fullName evidence="5">Pyridoxal 5'-phosphate synthase</fullName>
    </alternativeName>
</protein>
<evidence type="ECO:0000259" key="10">
    <source>
        <dbReference type="Pfam" id="PF10590"/>
    </source>
</evidence>
<evidence type="ECO:0000256" key="2">
    <source>
        <dbReference type="ARBA" id="ARBA00022630"/>
    </source>
</evidence>
<feature type="binding site" evidence="6">
    <location>
        <begin position="11"/>
        <end position="14"/>
    </location>
    <ligand>
        <name>substrate</name>
    </ligand>
</feature>
<feature type="binding site" evidence="5 6">
    <location>
        <position position="69"/>
    </location>
    <ligand>
        <name>substrate</name>
    </ligand>
</feature>
<dbReference type="EC" id="1.4.3.5" evidence="5"/>
<feature type="domain" description="Pyridoxine 5'-phosphate oxidase dimerisation C-terminal" evidence="10">
    <location>
        <begin position="176"/>
        <end position="217"/>
    </location>
</feature>
<dbReference type="NCBIfam" id="TIGR00558">
    <property type="entry name" value="pdxH"/>
    <property type="match status" value="1"/>
</dbReference>
<dbReference type="OrthoDB" id="9780392at2"/>
<dbReference type="UniPathway" id="UPA01068">
    <property type="reaction ID" value="UER00304"/>
</dbReference>
<dbReference type="GO" id="GO:0004733">
    <property type="term" value="F:pyridoxamine phosphate oxidase activity"/>
    <property type="evidence" value="ECO:0007669"/>
    <property type="project" value="UniProtKB-UniRule"/>
</dbReference>
<dbReference type="Proteomes" id="UP000217210">
    <property type="component" value="Chromosome"/>
</dbReference>
<evidence type="ECO:0000256" key="4">
    <source>
        <dbReference type="ARBA" id="ARBA00023002"/>
    </source>
</evidence>
<feature type="binding site" evidence="5 6">
    <location>
        <position position="126"/>
    </location>
    <ligand>
        <name>substrate</name>
    </ligand>
</feature>
<dbReference type="InterPro" id="IPR011576">
    <property type="entry name" value="Pyridox_Oxase_N"/>
</dbReference>
<keyword evidence="8" id="KW-0175">Coiled coil</keyword>
<dbReference type="Gene3D" id="2.30.110.10">
    <property type="entry name" value="Electron Transport, Fmn-binding Protein, Chain A"/>
    <property type="match status" value="1"/>
</dbReference>
<feature type="binding site" evidence="5 6">
    <location>
        <position position="134"/>
    </location>
    <ligand>
        <name>substrate</name>
    </ligand>
</feature>
<gene>
    <name evidence="5" type="primary">pdxH</name>
    <name evidence="11" type="ORF">B1sIIB91_05215</name>
</gene>
<feature type="binding site" evidence="5 6">
    <location>
        <position position="130"/>
    </location>
    <ligand>
        <name>substrate</name>
    </ligand>
</feature>
<feature type="binding site" evidence="5 6">
    <location>
        <begin position="195"/>
        <end position="197"/>
    </location>
    <ligand>
        <name>substrate</name>
    </ligand>
</feature>
<reference evidence="11 12" key="1">
    <citation type="submission" date="2016-07" db="EMBL/GenBank/DDBJ databases">
        <title>High microdiversification within the ubiquitous acI lineage of Actinobacteria.</title>
        <authorList>
            <person name="Neuenschwander S.M."/>
            <person name="Salcher M."/>
            <person name="Ghai R."/>
            <person name="Pernthaler J."/>
        </authorList>
    </citation>
    <scope>NUCLEOTIDE SEQUENCE [LARGE SCALE GENOMIC DNA]</scope>
    <source>
        <strain evidence="11">MMS-IIB-91</strain>
    </source>
</reference>
<dbReference type="PANTHER" id="PTHR10851">
    <property type="entry name" value="PYRIDOXINE-5-PHOSPHATE OXIDASE"/>
    <property type="match status" value="1"/>
</dbReference>
<comment type="similarity">
    <text evidence="1 5">Belongs to the pyridoxamine 5'-phosphate oxidase family.</text>
</comment>
<dbReference type="InterPro" id="IPR012349">
    <property type="entry name" value="Split_barrel_FMN-bd"/>
</dbReference>
<dbReference type="NCBIfam" id="NF004231">
    <property type="entry name" value="PRK05679.1"/>
    <property type="match status" value="1"/>
</dbReference>
<sequence length="217" mass="25135">MTSREDIAAMRRQYGEHGLIEGELPPNPIELFNTWLTQAAANEIVVEANAMVLSTEVDDQPTSRTVLLKDLTDAGFTFFSNYESRKGKQISENKNVSLLFPWYPMERQVIVIGSATKIARQDSEKYFATRPRSSQIGAWASEQSAELSSRQELENKFKELENKFAKEEVIPTPPYWGGYIVDPISIEFWQGRYSRLHDRIRYVREKNNNWQLKRLNP</sequence>
<dbReference type="KEGG" id="nab:B1sIIB91_05215"/>